<sequence length="125" mass="13380">MSSSPGASDEAAAMTRVRARSDRIGTIVILLVVLVQFAVPAIALLLPPPQKFGFQMYSGAGGVAVTIFDADGDPIEPVDIDELVGQLRPDIDWLPVLPERLCQEVPGADRVIVEQSAHERSITCD</sequence>
<reference evidence="2 3" key="1">
    <citation type="submission" date="2019-08" db="EMBL/GenBank/DDBJ databases">
        <authorList>
            <person name="Hu J."/>
        </authorList>
    </citation>
    <scope>NUCLEOTIDE SEQUENCE [LARGE SCALE GENOMIC DNA]</scope>
    <source>
        <strain evidence="2 3">NEAU-184</strain>
    </source>
</reference>
<proteinExistence type="predicted"/>
<evidence type="ECO:0000313" key="3">
    <source>
        <dbReference type="Proteomes" id="UP000325243"/>
    </source>
</evidence>
<keyword evidence="3" id="KW-1185">Reference proteome</keyword>
<dbReference type="AlphaFoldDB" id="A0A5S4V4T2"/>
<gene>
    <name evidence="2" type="ORF">FYC51_05695</name>
</gene>
<dbReference type="RefSeq" id="WP_148732658.1">
    <property type="nucleotide sequence ID" value="NZ_VSSB01000001.1"/>
</dbReference>
<dbReference type="EMBL" id="VSSB01000001">
    <property type="protein sequence ID" value="TYL53188.1"/>
    <property type="molecule type" value="Genomic_DNA"/>
</dbReference>
<name>A0A5S4V4T2_9MICO</name>
<comment type="caution">
    <text evidence="2">The sequence shown here is derived from an EMBL/GenBank/DDBJ whole genome shotgun (WGS) entry which is preliminary data.</text>
</comment>
<protein>
    <submittedName>
        <fullName evidence="2">Uncharacterized protein</fullName>
    </submittedName>
</protein>
<evidence type="ECO:0000256" key="1">
    <source>
        <dbReference type="SAM" id="Phobius"/>
    </source>
</evidence>
<keyword evidence="1" id="KW-1133">Transmembrane helix</keyword>
<dbReference type="Proteomes" id="UP000325243">
    <property type="component" value="Unassembled WGS sequence"/>
</dbReference>
<keyword evidence="1" id="KW-0472">Membrane</keyword>
<evidence type="ECO:0000313" key="2">
    <source>
        <dbReference type="EMBL" id="TYL53188.1"/>
    </source>
</evidence>
<feature type="transmembrane region" description="Helical" evidence="1">
    <location>
        <begin position="24"/>
        <end position="46"/>
    </location>
</feature>
<keyword evidence="1" id="KW-0812">Transmembrane</keyword>
<organism evidence="2 3">
    <name type="scientific">Agromyces mariniharenae</name>
    <dbReference type="NCBI Taxonomy" id="2604423"/>
    <lineage>
        <taxon>Bacteria</taxon>
        <taxon>Bacillati</taxon>
        <taxon>Actinomycetota</taxon>
        <taxon>Actinomycetes</taxon>
        <taxon>Micrococcales</taxon>
        <taxon>Microbacteriaceae</taxon>
        <taxon>Agromyces</taxon>
    </lineage>
</organism>
<accession>A0A5S4V4T2</accession>